<dbReference type="KEGG" id="scn:Solca_1139"/>
<keyword evidence="2" id="KW-1185">Reference proteome</keyword>
<proteinExistence type="predicted"/>
<evidence type="ECO:0000313" key="1">
    <source>
        <dbReference type="EMBL" id="AFD06243.1"/>
    </source>
</evidence>
<dbReference type="Proteomes" id="UP000007590">
    <property type="component" value="Chromosome"/>
</dbReference>
<sequence>MKNYDGYLRYEYLITYQNNRIYKCTKYEWVSGGRKFQLEWTLNWNKDALSEVSETNILGPSYSSLQKYQYLKPKEPNQLTSWNVIHPWSTINVLYNTNEKNYWAKDIRNKELYFLIFSDPSGNVDFDQIIPSQKEINYRESFRRSIDDNYDTIRVLEAAYNEHNYPVRTVKEISHRWEGDGWDYYKYNYITKTFYEKIIVK</sequence>
<reference evidence="1" key="1">
    <citation type="submission" date="2012-02" db="EMBL/GenBank/DDBJ databases">
        <title>The complete genome of Solitalea canadensis DSM 3403.</title>
        <authorList>
            <consortium name="US DOE Joint Genome Institute (JGI-PGF)"/>
            <person name="Lucas S."/>
            <person name="Copeland A."/>
            <person name="Lapidus A."/>
            <person name="Glavina del Rio T."/>
            <person name="Dalin E."/>
            <person name="Tice H."/>
            <person name="Bruce D."/>
            <person name="Goodwin L."/>
            <person name="Pitluck S."/>
            <person name="Peters L."/>
            <person name="Ovchinnikova G."/>
            <person name="Lu M."/>
            <person name="Kyrpides N."/>
            <person name="Mavromatis K."/>
            <person name="Ivanova N."/>
            <person name="Brettin T."/>
            <person name="Detter J.C."/>
            <person name="Han C."/>
            <person name="Larimer F."/>
            <person name="Land M."/>
            <person name="Hauser L."/>
            <person name="Markowitz V."/>
            <person name="Cheng J.-F."/>
            <person name="Hugenholtz P."/>
            <person name="Woyke T."/>
            <person name="Wu D."/>
            <person name="Spring S."/>
            <person name="Schroeder M."/>
            <person name="Kopitz M."/>
            <person name="Brambilla E."/>
            <person name="Klenk H.-P."/>
            <person name="Eisen J.A."/>
        </authorList>
    </citation>
    <scope>NUCLEOTIDE SEQUENCE</scope>
    <source>
        <strain evidence="1">DSM 3403</strain>
    </source>
</reference>
<gene>
    <name evidence="1" type="ordered locus">Solca_1139</name>
</gene>
<accession>H8KTA6</accession>
<protein>
    <submittedName>
        <fullName evidence="1">Uncharacterized protein</fullName>
    </submittedName>
</protein>
<name>H8KTA6_SOLCM</name>
<dbReference type="AlphaFoldDB" id="H8KTA6"/>
<organism evidence="1 2">
    <name type="scientific">Solitalea canadensis (strain ATCC 29591 / DSM 3403 / JCM 21819 / LMG 8368 / NBRC 15130 / NCIMB 12057 / USAM 9D)</name>
    <name type="common">Flexibacter canadensis</name>
    <dbReference type="NCBI Taxonomy" id="929556"/>
    <lineage>
        <taxon>Bacteria</taxon>
        <taxon>Pseudomonadati</taxon>
        <taxon>Bacteroidota</taxon>
        <taxon>Sphingobacteriia</taxon>
        <taxon>Sphingobacteriales</taxon>
        <taxon>Sphingobacteriaceae</taxon>
        <taxon>Solitalea</taxon>
    </lineage>
</organism>
<dbReference type="STRING" id="929556.Solca_1139"/>
<dbReference type="HOGENOM" id="CLU_1359645_0_0_10"/>
<dbReference type="RefSeq" id="WP_014679470.1">
    <property type="nucleotide sequence ID" value="NC_017770.1"/>
</dbReference>
<dbReference type="EMBL" id="CP003349">
    <property type="protein sequence ID" value="AFD06243.1"/>
    <property type="molecule type" value="Genomic_DNA"/>
</dbReference>
<evidence type="ECO:0000313" key="2">
    <source>
        <dbReference type="Proteomes" id="UP000007590"/>
    </source>
</evidence>